<dbReference type="InterPro" id="IPR000489">
    <property type="entry name" value="Pterin-binding_dom"/>
</dbReference>
<dbReference type="GO" id="GO:0004156">
    <property type="term" value="F:dihydropteroate synthase activity"/>
    <property type="evidence" value="ECO:0007669"/>
    <property type="project" value="UniProtKB-EC"/>
</dbReference>
<organism evidence="14 15">
    <name type="scientific">Jejuia pallidilutea</name>
    <dbReference type="NCBI Taxonomy" id="504487"/>
    <lineage>
        <taxon>Bacteria</taxon>
        <taxon>Pseudomonadati</taxon>
        <taxon>Bacteroidota</taxon>
        <taxon>Flavobacteriia</taxon>
        <taxon>Flavobacteriales</taxon>
        <taxon>Flavobacteriaceae</taxon>
        <taxon>Jejuia</taxon>
    </lineage>
</organism>
<dbReference type="GO" id="GO:0005829">
    <property type="term" value="C:cytosol"/>
    <property type="evidence" value="ECO:0007669"/>
    <property type="project" value="TreeGrafter"/>
</dbReference>
<comment type="function">
    <text evidence="12">Catalyzes the condensation of para-aminobenzoate (pABA) with 6-hydroxymethyl-7,8-dihydropterin diphosphate (DHPt-PP) to form 7,8-dihydropteroate (H2Pte), the immediate precursor of folate derivatives.</text>
</comment>
<protein>
    <recommendedName>
        <fullName evidence="6 12">Dihydropteroate synthase</fullName>
        <shortName evidence="12">DHPS</shortName>
        <ecNumber evidence="5 12">2.5.1.15</ecNumber>
    </recommendedName>
    <alternativeName>
        <fullName evidence="11 12">Dihydropteroate pyrophosphorylase</fullName>
    </alternativeName>
</protein>
<dbReference type="AlphaFoldDB" id="A0A362X0S7"/>
<dbReference type="PROSITE" id="PS50972">
    <property type="entry name" value="PTERIN_BINDING"/>
    <property type="match status" value="1"/>
</dbReference>
<dbReference type="InterPro" id="IPR011005">
    <property type="entry name" value="Dihydropteroate_synth-like_sf"/>
</dbReference>
<dbReference type="PANTHER" id="PTHR20941">
    <property type="entry name" value="FOLATE SYNTHESIS PROTEINS"/>
    <property type="match status" value="1"/>
</dbReference>
<dbReference type="GO" id="GO:0046656">
    <property type="term" value="P:folic acid biosynthetic process"/>
    <property type="evidence" value="ECO:0007669"/>
    <property type="project" value="UniProtKB-KW"/>
</dbReference>
<evidence type="ECO:0000256" key="1">
    <source>
        <dbReference type="ARBA" id="ARBA00000012"/>
    </source>
</evidence>
<evidence type="ECO:0000313" key="15">
    <source>
        <dbReference type="Proteomes" id="UP000251545"/>
    </source>
</evidence>
<evidence type="ECO:0000256" key="7">
    <source>
        <dbReference type="ARBA" id="ARBA00022679"/>
    </source>
</evidence>
<comment type="cofactor">
    <cofactor evidence="2 12">
        <name>Mg(2+)</name>
        <dbReference type="ChEBI" id="CHEBI:18420"/>
    </cofactor>
</comment>
<dbReference type="Proteomes" id="UP000251545">
    <property type="component" value="Unassembled WGS sequence"/>
</dbReference>
<evidence type="ECO:0000313" key="14">
    <source>
        <dbReference type="EMBL" id="PQV46911.1"/>
    </source>
</evidence>
<dbReference type="Pfam" id="PF00809">
    <property type="entry name" value="Pterin_bind"/>
    <property type="match status" value="1"/>
</dbReference>
<accession>A0A362X0S7</accession>
<dbReference type="InterPro" id="IPR006390">
    <property type="entry name" value="DHP_synth_dom"/>
</dbReference>
<dbReference type="PROSITE" id="PS00792">
    <property type="entry name" value="DHPS_1"/>
    <property type="match status" value="1"/>
</dbReference>
<comment type="similarity">
    <text evidence="4 12">Belongs to the DHPS family.</text>
</comment>
<evidence type="ECO:0000259" key="13">
    <source>
        <dbReference type="PROSITE" id="PS50972"/>
    </source>
</evidence>
<keyword evidence="9 12" id="KW-0460">Magnesium</keyword>
<sequence length="275" mass="30530">MTINCKGKIIDLSTPRVMGVLNITPDSFYDGGMYKDEASILKQVEYMLNNGATFIDVGAYSSRPNADHVSEEEELQRILPIVKLILNNFPETLLSIDTFRSSIAKACIAAGAAIINDISAGKLDDNMLTTVAEIQVPYIMMHMRGTPQNMQSLTNYEDLVKDIIFYFSERITAARDLGIIDVIIDPGFGFAKTLEQNFELLRKLEVFKMIEKPLLVGVSRKSMIYKTLETTAKEALNGTTVLNTIALQKGASILRVHDVKEAMETVKLVEALNKA</sequence>
<dbReference type="EC" id="2.5.1.15" evidence="5 12"/>
<dbReference type="GO" id="GO:0046872">
    <property type="term" value="F:metal ion binding"/>
    <property type="evidence" value="ECO:0007669"/>
    <property type="project" value="UniProtKB-KW"/>
</dbReference>
<evidence type="ECO:0000256" key="10">
    <source>
        <dbReference type="ARBA" id="ARBA00022909"/>
    </source>
</evidence>
<evidence type="ECO:0000256" key="11">
    <source>
        <dbReference type="ARBA" id="ARBA00030193"/>
    </source>
</evidence>
<comment type="catalytic activity">
    <reaction evidence="1">
        <text>(7,8-dihydropterin-6-yl)methyl diphosphate + 4-aminobenzoate = 7,8-dihydropteroate + diphosphate</text>
        <dbReference type="Rhea" id="RHEA:19949"/>
        <dbReference type="ChEBI" id="CHEBI:17836"/>
        <dbReference type="ChEBI" id="CHEBI:17839"/>
        <dbReference type="ChEBI" id="CHEBI:33019"/>
        <dbReference type="ChEBI" id="CHEBI:72950"/>
        <dbReference type="EC" id="2.5.1.15"/>
    </reaction>
</comment>
<keyword evidence="8 12" id="KW-0479">Metal-binding</keyword>
<evidence type="ECO:0000256" key="5">
    <source>
        <dbReference type="ARBA" id="ARBA00012458"/>
    </source>
</evidence>
<keyword evidence="7 12" id="KW-0808">Transferase</keyword>
<evidence type="ECO:0000256" key="3">
    <source>
        <dbReference type="ARBA" id="ARBA00004763"/>
    </source>
</evidence>
<feature type="domain" description="Pterin-binding" evidence="13">
    <location>
        <begin position="15"/>
        <end position="267"/>
    </location>
</feature>
<evidence type="ECO:0000256" key="12">
    <source>
        <dbReference type="RuleBase" id="RU361205"/>
    </source>
</evidence>
<proteinExistence type="inferred from homology"/>
<dbReference type="CDD" id="cd00739">
    <property type="entry name" value="DHPS"/>
    <property type="match status" value="1"/>
</dbReference>
<dbReference type="PANTHER" id="PTHR20941:SF1">
    <property type="entry name" value="FOLIC ACID SYNTHESIS PROTEIN FOL1"/>
    <property type="match status" value="1"/>
</dbReference>
<dbReference type="RefSeq" id="WP_105474342.1">
    <property type="nucleotide sequence ID" value="NZ_PVEO01000008.1"/>
</dbReference>
<evidence type="ECO:0000256" key="8">
    <source>
        <dbReference type="ARBA" id="ARBA00022723"/>
    </source>
</evidence>
<dbReference type="EMBL" id="PVEO01000008">
    <property type="protein sequence ID" value="PQV46911.1"/>
    <property type="molecule type" value="Genomic_DNA"/>
</dbReference>
<dbReference type="NCBIfam" id="TIGR01496">
    <property type="entry name" value="DHPS"/>
    <property type="match status" value="1"/>
</dbReference>
<evidence type="ECO:0000256" key="2">
    <source>
        <dbReference type="ARBA" id="ARBA00001946"/>
    </source>
</evidence>
<dbReference type="Gene3D" id="3.20.20.20">
    <property type="entry name" value="Dihydropteroate synthase-like"/>
    <property type="match status" value="1"/>
</dbReference>
<evidence type="ECO:0000256" key="4">
    <source>
        <dbReference type="ARBA" id="ARBA00009503"/>
    </source>
</evidence>
<dbReference type="FunFam" id="3.20.20.20:FF:000006">
    <property type="entry name" value="Dihydropteroate synthase"/>
    <property type="match status" value="1"/>
</dbReference>
<gene>
    <name evidence="14" type="ORF">CLV33_10865</name>
</gene>
<evidence type="ECO:0000256" key="6">
    <source>
        <dbReference type="ARBA" id="ARBA00016919"/>
    </source>
</evidence>
<dbReference type="UniPathway" id="UPA00077">
    <property type="reaction ID" value="UER00156"/>
</dbReference>
<comment type="caution">
    <text evidence="14">The sequence shown here is derived from an EMBL/GenBank/DDBJ whole genome shotgun (WGS) entry which is preliminary data.</text>
</comment>
<dbReference type="GO" id="GO:0046654">
    <property type="term" value="P:tetrahydrofolate biosynthetic process"/>
    <property type="evidence" value="ECO:0007669"/>
    <property type="project" value="UniProtKB-UniPathway"/>
</dbReference>
<evidence type="ECO:0000256" key="9">
    <source>
        <dbReference type="ARBA" id="ARBA00022842"/>
    </source>
</evidence>
<name>A0A362X0S7_9FLAO</name>
<dbReference type="SUPFAM" id="SSF51717">
    <property type="entry name" value="Dihydropteroate synthetase-like"/>
    <property type="match status" value="1"/>
</dbReference>
<dbReference type="InterPro" id="IPR045031">
    <property type="entry name" value="DHP_synth-like"/>
</dbReference>
<keyword evidence="10 12" id="KW-0289">Folate biosynthesis</keyword>
<comment type="pathway">
    <text evidence="3 12">Cofactor biosynthesis; tetrahydrofolate biosynthesis; 7,8-dihydrofolate from 2-amino-4-hydroxy-6-hydroxymethyl-7,8-dihydropteridine diphosphate and 4-aminobenzoate: step 1/2.</text>
</comment>
<reference evidence="14 15" key="1">
    <citation type="submission" date="2018-02" db="EMBL/GenBank/DDBJ databases">
        <title>Genomic Encyclopedia of Archaeal and Bacterial Type Strains, Phase II (KMG-II): from individual species to whole genera.</title>
        <authorList>
            <person name="Goeker M."/>
        </authorList>
    </citation>
    <scope>NUCLEOTIDE SEQUENCE [LARGE SCALE GENOMIC DNA]</scope>
    <source>
        <strain evidence="14 15">DSM 21165</strain>
    </source>
</reference>